<keyword evidence="5 9" id="KW-0863">Zinc-finger</keyword>
<dbReference type="EMBL" id="ML119696">
    <property type="protein sequence ID" value="RPA79658.1"/>
    <property type="molecule type" value="Genomic_DNA"/>
</dbReference>
<evidence type="ECO:0000256" key="6">
    <source>
        <dbReference type="ARBA" id="ARBA00022833"/>
    </source>
</evidence>
<dbReference type="GO" id="GO:0007004">
    <property type="term" value="P:telomere maintenance via telomerase"/>
    <property type="evidence" value="ECO:0007669"/>
    <property type="project" value="UniProtKB-ARBA"/>
</dbReference>
<keyword evidence="16" id="KW-1185">Reference proteome</keyword>
<dbReference type="Gene3D" id="2.40.50.140">
    <property type="entry name" value="Nucleic acid-binding proteins"/>
    <property type="match status" value="4"/>
</dbReference>
<dbReference type="SUPFAM" id="SSF50249">
    <property type="entry name" value="Nucleic acid-binding proteins"/>
    <property type="match status" value="4"/>
</dbReference>
<feature type="domain" description="OB" evidence="11">
    <location>
        <begin position="196"/>
        <end position="278"/>
    </location>
</feature>
<name>A0A3N4I4N7_ASCIM</name>
<dbReference type="GO" id="GO:0000781">
    <property type="term" value="C:chromosome, telomeric region"/>
    <property type="evidence" value="ECO:0007669"/>
    <property type="project" value="UniProtKB-ARBA"/>
</dbReference>
<evidence type="ECO:0000259" key="12">
    <source>
        <dbReference type="Pfam" id="PF04057"/>
    </source>
</evidence>
<keyword evidence="8 9" id="KW-0539">Nucleus</keyword>
<dbReference type="PANTHER" id="PTHR47165:SF4">
    <property type="entry name" value="OS03G0429900 PROTEIN"/>
    <property type="match status" value="1"/>
</dbReference>
<dbReference type="FunFam" id="2.40.50.140:FF:000064">
    <property type="entry name" value="Replication protein A subunit"/>
    <property type="match status" value="1"/>
</dbReference>
<accession>A0A3N4I4N7</accession>
<dbReference type="InterPro" id="IPR012340">
    <property type="entry name" value="NA-bd_OB-fold"/>
</dbReference>
<dbReference type="FunFam" id="2.40.50.140:FF:000090">
    <property type="entry name" value="Replication protein A subunit"/>
    <property type="match status" value="1"/>
</dbReference>
<keyword evidence="6 9" id="KW-0862">Zinc</keyword>
<dbReference type="CDD" id="cd04476">
    <property type="entry name" value="RPA1_DBD_C"/>
    <property type="match status" value="1"/>
</dbReference>
<keyword evidence="7 9" id="KW-0238">DNA-binding</keyword>
<dbReference type="GO" id="GO:0003697">
    <property type="term" value="F:single-stranded DNA binding"/>
    <property type="evidence" value="ECO:0007669"/>
    <property type="project" value="UniProtKB-ARBA"/>
</dbReference>
<evidence type="ECO:0000256" key="7">
    <source>
        <dbReference type="ARBA" id="ARBA00023125"/>
    </source>
</evidence>
<feature type="domain" description="Replication protein A OB" evidence="14">
    <location>
        <begin position="306"/>
        <end position="401"/>
    </location>
</feature>
<dbReference type="STRING" id="1160509.A0A3N4I4N7"/>
<dbReference type="InterPro" id="IPR004365">
    <property type="entry name" value="NA-bd_OB_tRNA"/>
</dbReference>
<evidence type="ECO:0000256" key="3">
    <source>
        <dbReference type="ARBA" id="ARBA00022705"/>
    </source>
</evidence>
<dbReference type="CDD" id="cd04477">
    <property type="entry name" value="RPA1N"/>
    <property type="match status" value="1"/>
</dbReference>
<evidence type="ECO:0000313" key="15">
    <source>
        <dbReference type="EMBL" id="RPA79658.1"/>
    </source>
</evidence>
<evidence type="ECO:0000256" key="2">
    <source>
        <dbReference type="ARBA" id="ARBA00005690"/>
    </source>
</evidence>
<dbReference type="InterPro" id="IPR013955">
    <property type="entry name" value="Rep_factor-A_C"/>
</dbReference>
<dbReference type="AlphaFoldDB" id="A0A3N4I4N7"/>
<keyword evidence="4 9" id="KW-0479">Metal-binding</keyword>
<evidence type="ECO:0000256" key="5">
    <source>
        <dbReference type="ARBA" id="ARBA00022771"/>
    </source>
</evidence>
<dbReference type="Pfam" id="PF04057">
    <property type="entry name" value="Rep-A_N"/>
    <property type="match status" value="1"/>
</dbReference>
<dbReference type="Pfam" id="PF16900">
    <property type="entry name" value="REPA_OB_2"/>
    <property type="match status" value="1"/>
</dbReference>
<dbReference type="Pfam" id="PF01336">
    <property type="entry name" value="tRNA_anti-codon"/>
    <property type="match status" value="1"/>
</dbReference>
<dbReference type="InterPro" id="IPR007199">
    <property type="entry name" value="Rep_factor-A_N"/>
</dbReference>
<comment type="similarity">
    <text evidence="2 9">Belongs to the replication factor A protein 1 family.</text>
</comment>
<feature type="domain" description="Replication factor A C-terminal" evidence="13">
    <location>
        <begin position="462"/>
        <end position="609"/>
    </location>
</feature>
<feature type="region of interest" description="Disordered" evidence="10">
    <location>
        <begin position="123"/>
        <end position="184"/>
    </location>
</feature>
<dbReference type="FunFam" id="2.40.50.140:FF:000117">
    <property type="entry name" value="Replication protein A subunit"/>
    <property type="match status" value="1"/>
</dbReference>
<dbReference type="GO" id="GO:0005662">
    <property type="term" value="C:DNA replication factor A complex"/>
    <property type="evidence" value="ECO:0007669"/>
    <property type="project" value="UniProtKB-ARBA"/>
</dbReference>
<dbReference type="NCBIfam" id="TIGR00617">
    <property type="entry name" value="rpa1"/>
    <property type="match status" value="1"/>
</dbReference>
<comment type="function">
    <text evidence="9">As part of the replication protein A (RPA/RP-A), a single-stranded DNA-binding heterotrimeric complex, may play an essential role in DNA replication, recombination and repair. Binds and stabilizes single-stranded DNA intermediates, preventing complementary DNA reannealing and recruiting different proteins involved in DNA metabolism.</text>
</comment>
<evidence type="ECO:0000256" key="10">
    <source>
        <dbReference type="SAM" id="MobiDB-lite"/>
    </source>
</evidence>
<dbReference type="InterPro" id="IPR031657">
    <property type="entry name" value="REPA_OB_2"/>
</dbReference>
<reference evidence="15 16" key="1">
    <citation type="journal article" date="2018" name="Nat. Ecol. Evol.">
        <title>Pezizomycetes genomes reveal the molecular basis of ectomycorrhizal truffle lifestyle.</title>
        <authorList>
            <person name="Murat C."/>
            <person name="Payen T."/>
            <person name="Noel B."/>
            <person name="Kuo A."/>
            <person name="Morin E."/>
            <person name="Chen J."/>
            <person name="Kohler A."/>
            <person name="Krizsan K."/>
            <person name="Balestrini R."/>
            <person name="Da Silva C."/>
            <person name="Montanini B."/>
            <person name="Hainaut M."/>
            <person name="Levati E."/>
            <person name="Barry K.W."/>
            <person name="Belfiori B."/>
            <person name="Cichocki N."/>
            <person name="Clum A."/>
            <person name="Dockter R.B."/>
            <person name="Fauchery L."/>
            <person name="Guy J."/>
            <person name="Iotti M."/>
            <person name="Le Tacon F."/>
            <person name="Lindquist E.A."/>
            <person name="Lipzen A."/>
            <person name="Malagnac F."/>
            <person name="Mello A."/>
            <person name="Molinier V."/>
            <person name="Miyauchi S."/>
            <person name="Poulain J."/>
            <person name="Riccioni C."/>
            <person name="Rubini A."/>
            <person name="Sitrit Y."/>
            <person name="Splivallo R."/>
            <person name="Traeger S."/>
            <person name="Wang M."/>
            <person name="Zifcakova L."/>
            <person name="Wipf D."/>
            <person name="Zambonelli A."/>
            <person name="Paolocci F."/>
            <person name="Nowrousian M."/>
            <person name="Ottonello S."/>
            <person name="Baldrian P."/>
            <person name="Spatafora J.W."/>
            <person name="Henrissat B."/>
            <person name="Nagy L.G."/>
            <person name="Aury J.M."/>
            <person name="Wincker P."/>
            <person name="Grigoriev I.V."/>
            <person name="Bonfante P."/>
            <person name="Martin F.M."/>
        </authorList>
    </citation>
    <scope>NUCLEOTIDE SEQUENCE [LARGE SCALE GENOMIC DNA]</scope>
    <source>
        <strain evidence="15 16">RN42</strain>
    </source>
</reference>
<dbReference type="GO" id="GO:0006260">
    <property type="term" value="P:DNA replication"/>
    <property type="evidence" value="ECO:0007669"/>
    <property type="project" value="UniProtKB-KW"/>
</dbReference>
<evidence type="ECO:0000313" key="16">
    <source>
        <dbReference type="Proteomes" id="UP000275078"/>
    </source>
</evidence>
<comment type="subunit">
    <text evidence="9">Component of the heterotrimeric canonical replication protein A complex (RPA).</text>
</comment>
<dbReference type="GO" id="GO:0006310">
    <property type="term" value="P:DNA recombination"/>
    <property type="evidence" value="ECO:0007669"/>
    <property type="project" value="InterPro"/>
</dbReference>
<proteinExistence type="inferred from homology"/>
<comment type="subcellular location">
    <subcellularLocation>
        <location evidence="1 9">Nucleus</location>
    </subcellularLocation>
</comment>
<sequence>MPASAAEAEAAITRGCLRKIFPLVGMPNTNVQGPVMQILQIKHIPGQNGSPDRFRLVLNDTENFILSMMATQANDLVREGKVTKGCLVRLTKYTASEMKQKRILVVVDVDILTQYGEHEKLGMPASLETGQPLGAQPPINQGTRPTSFYGSNPPKPAIKHESPAPRSFGASKPQQGHSTHGPVYPIESLSPYQNKWTIKARVSYKSDIKTWTNQKGSGKLFTVHFLDESGEIRATGFNDQCDALYEVLQEGQVYYVSQCKVNMAKKQFSTLKNEYELMFERDTQVERCTDDDGGVPAIKFNPVALGSLESVEPNSLIDVIGILIEIGDLGEIVSKTTSKTFKKRDITIADNSGYSVRVTLWGAQAENFDVPMETVIGCKGVKVGDFGGRSLSMLMSSQLTVSPDVVEAHKLKGWYDAQGRSENFSRYHSSGGGGGGAGASDAWKNIAMTKDEQLGFGEKPDYFWMKATVAFIKQESVYYPACPSSDTSCNRKVLEDGGVWRCERCNQTFEKPTYRYVLQCSLEDFTGGGVWVSCFDDAGRLILGMTADELNDIRERDQTEYAAVFEKALSQTFNFSVRAKLDTYQDQQRTRLQVMKANPLNFAEECHKLMKIIHAYD</sequence>
<evidence type="ECO:0000259" key="13">
    <source>
        <dbReference type="Pfam" id="PF08646"/>
    </source>
</evidence>
<organism evidence="15 16">
    <name type="scientific">Ascobolus immersus RN42</name>
    <dbReference type="NCBI Taxonomy" id="1160509"/>
    <lineage>
        <taxon>Eukaryota</taxon>
        <taxon>Fungi</taxon>
        <taxon>Dikarya</taxon>
        <taxon>Ascomycota</taxon>
        <taxon>Pezizomycotina</taxon>
        <taxon>Pezizomycetes</taxon>
        <taxon>Pezizales</taxon>
        <taxon>Ascobolaceae</taxon>
        <taxon>Ascobolus</taxon>
    </lineage>
</organism>
<dbReference type="CDD" id="cd04475">
    <property type="entry name" value="RPA1_DBD_B"/>
    <property type="match status" value="1"/>
</dbReference>
<evidence type="ECO:0000256" key="8">
    <source>
        <dbReference type="ARBA" id="ARBA00023242"/>
    </source>
</evidence>
<dbReference type="CDD" id="cd04474">
    <property type="entry name" value="RPA1_DBD_A"/>
    <property type="match status" value="1"/>
</dbReference>
<dbReference type="GO" id="GO:0006281">
    <property type="term" value="P:DNA repair"/>
    <property type="evidence" value="ECO:0007669"/>
    <property type="project" value="InterPro"/>
</dbReference>
<evidence type="ECO:0000256" key="1">
    <source>
        <dbReference type="ARBA" id="ARBA00004123"/>
    </source>
</evidence>
<keyword evidence="3 9" id="KW-0235">DNA replication</keyword>
<feature type="domain" description="Replication factor-A protein 1 N-terminal" evidence="12">
    <location>
        <begin position="15"/>
        <end position="113"/>
    </location>
</feature>
<evidence type="ECO:0000259" key="14">
    <source>
        <dbReference type="Pfam" id="PF16900"/>
    </source>
</evidence>
<dbReference type="Pfam" id="PF08646">
    <property type="entry name" value="Rep_fac-A_C"/>
    <property type="match status" value="1"/>
</dbReference>
<dbReference type="GO" id="GO:0008270">
    <property type="term" value="F:zinc ion binding"/>
    <property type="evidence" value="ECO:0007669"/>
    <property type="project" value="UniProtKB-KW"/>
</dbReference>
<evidence type="ECO:0000256" key="4">
    <source>
        <dbReference type="ARBA" id="ARBA00022723"/>
    </source>
</evidence>
<dbReference type="OrthoDB" id="1751331at2759"/>
<evidence type="ECO:0000256" key="9">
    <source>
        <dbReference type="RuleBase" id="RU364130"/>
    </source>
</evidence>
<gene>
    <name evidence="15" type="ORF">BJ508DRAFT_415812</name>
</gene>
<dbReference type="FunFam" id="2.40.50.140:FF:000041">
    <property type="entry name" value="Replication protein A subunit"/>
    <property type="match status" value="1"/>
</dbReference>
<dbReference type="InterPro" id="IPR004591">
    <property type="entry name" value="Rfa1"/>
</dbReference>
<dbReference type="Proteomes" id="UP000275078">
    <property type="component" value="Unassembled WGS sequence"/>
</dbReference>
<dbReference type="InterPro" id="IPR047192">
    <property type="entry name" value="Euk_RPA1_DBD_C"/>
</dbReference>
<dbReference type="PANTHER" id="PTHR47165">
    <property type="entry name" value="OS03G0429900 PROTEIN"/>
    <property type="match status" value="1"/>
</dbReference>
<feature type="compositionally biased region" description="Polar residues" evidence="10">
    <location>
        <begin position="138"/>
        <end position="150"/>
    </location>
</feature>
<evidence type="ECO:0000259" key="11">
    <source>
        <dbReference type="Pfam" id="PF01336"/>
    </source>
</evidence>
<protein>
    <recommendedName>
        <fullName evidence="9">Replication protein A subunit</fullName>
    </recommendedName>
</protein>